<evidence type="ECO:0000313" key="1">
    <source>
        <dbReference type="EMBL" id="ADG67299.1"/>
    </source>
</evidence>
<dbReference type="OrthoDB" id="288249at2"/>
<dbReference type="HOGENOM" id="CLU_1617477_0_0_0"/>
<dbReference type="AlphaFoldDB" id="D5SW14"/>
<reference evidence="1 2" key="1">
    <citation type="journal article" date="2010" name="Stand. Genomic Sci.">
        <title>Complete genome sequence of Planctomyces limnophilus type strain (Mu 290).</title>
        <authorList>
            <person name="Labutti K."/>
            <person name="Sikorski J."/>
            <person name="Schneider S."/>
            <person name="Nolan M."/>
            <person name="Lucas S."/>
            <person name="Glavina Del Rio T."/>
            <person name="Tice H."/>
            <person name="Cheng J.F."/>
            <person name="Goodwin L."/>
            <person name="Pitluck S."/>
            <person name="Liolios K."/>
            <person name="Ivanova N."/>
            <person name="Mavromatis K."/>
            <person name="Mikhailova N."/>
            <person name="Pati A."/>
            <person name="Chen A."/>
            <person name="Palaniappan K."/>
            <person name="Land M."/>
            <person name="Hauser L."/>
            <person name="Chang Y.J."/>
            <person name="Jeffries C.D."/>
            <person name="Tindall B.J."/>
            <person name="Rohde M."/>
            <person name="Goker M."/>
            <person name="Woyke T."/>
            <person name="Bristow J."/>
            <person name="Eisen J.A."/>
            <person name="Markowitz V."/>
            <person name="Hugenholtz P."/>
            <person name="Kyrpides N.C."/>
            <person name="Klenk H.P."/>
            <person name="Lapidus A."/>
        </authorList>
    </citation>
    <scope>NUCLEOTIDE SEQUENCE [LARGE SCALE GENOMIC DNA]</scope>
    <source>
        <strain evidence="2">ATCC 43296 / DSM 3776 / IFAM 1008 / 290</strain>
    </source>
</reference>
<name>D5SW14_PLAL2</name>
<protein>
    <submittedName>
        <fullName evidence="1">Uncharacterized protein</fullName>
    </submittedName>
</protein>
<evidence type="ECO:0000313" key="2">
    <source>
        <dbReference type="Proteomes" id="UP000002220"/>
    </source>
</evidence>
<dbReference type="RefSeq" id="WP_013109730.1">
    <property type="nucleotide sequence ID" value="NC_014148.1"/>
</dbReference>
<dbReference type="EMBL" id="CP001744">
    <property type="protein sequence ID" value="ADG67299.1"/>
    <property type="molecule type" value="Genomic_DNA"/>
</dbReference>
<sequence>MAESIWNPCQFFPDGFSETPNVHDNFVYALAAHLEHRVLILHTQYRDGAGPYDLIDLRFAGLVAYFFDDVAAPSILLDVQRVDAEWVVEHWGNLFLARKNYGWLTIQFTDLADLSKQLTEQGVIGYLVMGSCGLDGFILSSSAEYRRRERTAEIDNPDTSLDLA</sequence>
<dbReference type="KEGG" id="plm:Plim_1466"/>
<organism evidence="1 2">
    <name type="scientific">Planctopirus limnophila (strain ATCC 43296 / DSM 3776 / IFAM 1008 / Mu 290)</name>
    <name type="common">Planctomyces limnophilus</name>
    <dbReference type="NCBI Taxonomy" id="521674"/>
    <lineage>
        <taxon>Bacteria</taxon>
        <taxon>Pseudomonadati</taxon>
        <taxon>Planctomycetota</taxon>
        <taxon>Planctomycetia</taxon>
        <taxon>Planctomycetales</taxon>
        <taxon>Planctomycetaceae</taxon>
        <taxon>Planctopirus</taxon>
    </lineage>
</organism>
<dbReference type="Proteomes" id="UP000002220">
    <property type="component" value="Chromosome"/>
</dbReference>
<gene>
    <name evidence="1" type="ordered locus">Plim_1466</name>
</gene>
<accession>D5SW14</accession>
<keyword evidence="2" id="KW-1185">Reference proteome</keyword>
<proteinExistence type="predicted"/>